<dbReference type="Pfam" id="PF00005">
    <property type="entry name" value="ABC_tran"/>
    <property type="match status" value="1"/>
</dbReference>
<dbReference type="SMART" id="SM00382">
    <property type="entry name" value="AAA"/>
    <property type="match status" value="1"/>
</dbReference>
<dbReference type="InterPro" id="IPR011527">
    <property type="entry name" value="ABC1_TM_dom"/>
</dbReference>
<evidence type="ECO:0000259" key="8">
    <source>
        <dbReference type="PROSITE" id="PS50893"/>
    </source>
</evidence>
<feature type="transmembrane region" description="Helical" evidence="7">
    <location>
        <begin position="169"/>
        <end position="186"/>
    </location>
</feature>
<dbReference type="InterPro" id="IPR017871">
    <property type="entry name" value="ABC_transporter-like_CS"/>
</dbReference>
<feature type="domain" description="ABC transporter" evidence="8">
    <location>
        <begin position="340"/>
        <end position="573"/>
    </location>
</feature>
<dbReference type="EMBL" id="JABDSR010000018">
    <property type="protein sequence ID" value="NMW86002.1"/>
    <property type="molecule type" value="Genomic_DNA"/>
</dbReference>
<feature type="transmembrane region" description="Helical" evidence="7">
    <location>
        <begin position="144"/>
        <end position="163"/>
    </location>
</feature>
<organism evidence="10 11">
    <name type="scientific">Peptoniphilus faecalis</name>
    <dbReference type="NCBI Taxonomy" id="2731255"/>
    <lineage>
        <taxon>Bacteria</taxon>
        <taxon>Bacillati</taxon>
        <taxon>Bacillota</taxon>
        <taxon>Tissierellia</taxon>
        <taxon>Tissierellales</taxon>
        <taxon>Peptoniphilaceae</taxon>
        <taxon>Peptoniphilus</taxon>
    </lineage>
</organism>
<keyword evidence="11" id="KW-1185">Reference proteome</keyword>
<evidence type="ECO:0000313" key="11">
    <source>
        <dbReference type="Proteomes" id="UP000568273"/>
    </source>
</evidence>
<dbReference type="Gene3D" id="3.40.50.300">
    <property type="entry name" value="P-loop containing nucleotide triphosphate hydrolases"/>
    <property type="match status" value="1"/>
</dbReference>
<keyword evidence="5 7" id="KW-1133">Transmembrane helix</keyword>
<feature type="transmembrane region" description="Helical" evidence="7">
    <location>
        <begin position="250"/>
        <end position="276"/>
    </location>
</feature>
<feature type="transmembrane region" description="Helical" evidence="7">
    <location>
        <begin position="66"/>
        <end position="83"/>
    </location>
</feature>
<feature type="transmembrane region" description="Helical" evidence="7">
    <location>
        <begin position="37"/>
        <end position="54"/>
    </location>
</feature>
<keyword evidence="6 7" id="KW-0472">Membrane</keyword>
<dbReference type="GO" id="GO:0016887">
    <property type="term" value="F:ATP hydrolysis activity"/>
    <property type="evidence" value="ECO:0007669"/>
    <property type="project" value="InterPro"/>
</dbReference>
<evidence type="ECO:0000256" key="3">
    <source>
        <dbReference type="ARBA" id="ARBA00022741"/>
    </source>
</evidence>
<sequence>MTVQINGGLKMRKFYKKRFCLTDKGAKDLTKSTISSFLVYCINMVPAFILMMLTDELLLKNVKSPYLYFGVSVVTLVIMYVLLAKEYDDLYTTTYEESANLRIDIAETLSKLPLSYFSKHNLSDISQTIMADVEKVEHAMSHSIPKIGGMVLFFPLIGIMLMIGNFKMGLAVMIPTILSFILIPIAKKSQVKGNKKYHKVLRENSEKFQETIELQQEINSFNLSDEVRSSLYMQMDESEKIHLKVEQGSLFVMGLSSALGFVSIAVVSFVGISLILSGEIDILYLLGYLMASIKIKDIFDLSKEGLLEVFSIDPSVERIREIKETKIQEGKDVELNMFDIVFKNVAFSYDDNLVLKDISFTAKHGEVTALVGASGSGKTSILRLISRLYDYDKGQILIDGKDIKNISTDSLFKKISIVFQDVTLFNSSILENIRIGKKDASDEEVVKAATLANCMDFINKLPNGLDTVIGENGSELSGGERQRLSIARAFLKDAPILILDEISASLDVDNEKKIQESLNKLIKDKTVIIISHRLKSIENVDKIIVIENGYVESQGNHKELIEESKLYNNLLEKTKLAEEFIYWED</sequence>
<dbReference type="Gene3D" id="1.20.1560.10">
    <property type="entry name" value="ABC transporter type 1, transmembrane domain"/>
    <property type="match status" value="1"/>
</dbReference>
<dbReference type="InterPro" id="IPR036640">
    <property type="entry name" value="ABC1_TM_sf"/>
</dbReference>
<protein>
    <submittedName>
        <fullName evidence="10">ABC transporter ATP-binding protein</fullName>
    </submittedName>
</protein>
<dbReference type="PANTHER" id="PTHR24221">
    <property type="entry name" value="ATP-BINDING CASSETTE SUB-FAMILY B"/>
    <property type="match status" value="1"/>
</dbReference>
<evidence type="ECO:0000256" key="4">
    <source>
        <dbReference type="ARBA" id="ARBA00022840"/>
    </source>
</evidence>
<evidence type="ECO:0000256" key="6">
    <source>
        <dbReference type="ARBA" id="ARBA00023136"/>
    </source>
</evidence>
<name>A0A848RP03_9FIRM</name>
<dbReference type="PROSITE" id="PS50929">
    <property type="entry name" value="ABC_TM1F"/>
    <property type="match status" value="1"/>
</dbReference>
<reference evidence="10" key="1">
    <citation type="submission" date="2020-04" db="EMBL/GenBank/DDBJ databases">
        <title>Peptoniphilus sp. nov. isolated from swine feces.</title>
        <authorList>
            <person name="Ryu S.W."/>
        </authorList>
    </citation>
    <scope>NUCLEOTIDE SEQUENCE [LARGE SCALE GENOMIC DNA]</scope>
    <source>
        <strain evidence="10">AGMB00490</strain>
    </source>
</reference>
<gene>
    <name evidence="10" type="ORF">HKO22_09735</name>
</gene>
<evidence type="ECO:0000313" key="10">
    <source>
        <dbReference type="EMBL" id="NMW86002.1"/>
    </source>
</evidence>
<evidence type="ECO:0000256" key="1">
    <source>
        <dbReference type="ARBA" id="ARBA00004651"/>
    </source>
</evidence>
<dbReference type="InterPro" id="IPR003439">
    <property type="entry name" value="ABC_transporter-like_ATP-bd"/>
</dbReference>
<dbReference type="AlphaFoldDB" id="A0A848RP03"/>
<dbReference type="SUPFAM" id="SSF90123">
    <property type="entry name" value="ABC transporter transmembrane region"/>
    <property type="match status" value="1"/>
</dbReference>
<comment type="caution">
    <text evidence="10">The sequence shown here is derived from an EMBL/GenBank/DDBJ whole genome shotgun (WGS) entry which is preliminary data.</text>
</comment>
<dbReference type="PROSITE" id="PS00211">
    <property type="entry name" value="ABC_TRANSPORTER_1"/>
    <property type="match status" value="1"/>
</dbReference>
<dbReference type="Proteomes" id="UP000568273">
    <property type="component" value="Unassembled WGS sequence"/>
</dbReference>
<proteinExistence type="predicted"/>
<dbReference type="PANTHER" id="PTHR24221:SF397">
    <property type="entry name" value="ABC TRANSPORTER, ATP-BINDING TRANSMEMBRANE PROTEIN"/>
    <property type="match status" value="1"/>
</dbReference>
<dbReference type="GO" id="GO:0034040">
    <property type="term" value="F:ATPase-coupled lipid transmembrane transporter activity"/>
    <property type="evidence" value="ECO:0007669"/>
    <property type="project" value="TreeGrafter"/>
</dbReference>
<evidence type="ECO:0000259" key="9">
    <source>
        <dbReference type="PROSITE" id="PS50929"/>
    </source>
</evidence>
<feature type="domain" description="ABC transmembrane type-1" evidence="9">
    <location>
        <begin position="32"/>
        <end position="293"/>
    </location>
</feature>
<accession>A0A848RP03</accession>
<keyword evidence="4 10" id="KW-0067">ATP-binding</keyword>
<dbReference type="GO" id="GO:0005524">
    <property type="term" value="F:ATP binding"/>
    <property type="evidence" value="ECO:0007669"/>
    <property type="project" value="UniProtKB-KW"/>
</dbReference>
<dbReference type="InterPro" id="IPR039421">
    <property type="entry name" value="Type_1_exporter"/>
</dbReference>
<evidence type="ECO:0000256" key="2">
    <source>
        <dbReference type="ARBA" id="ARBA00022692"/>
    </source>
</evidence>
<dbReference type="GO" id="GO:0005886">
    <property type="term" value="C:plasma membrane"/>
    <property type="evidence" value="ECO:0007669"/>
    <property type="project" value="UniProtKB-SubCell"/>
</dbReference>
<dbReference type="InterPro" id="IPR003593">
    <property type="entry name" value="AAA+_ATPase"/>
</dbReference>
<comment type="subcellular location">
    <subcellularLocation>
        <location evidence="1">Cell membrane</location>
        <topology evidence="1">Multi-pass membrane protein</topology>
    </subcellularLocation>
</comment>
<dbReference type="Pfam" id="PF00664">
    <property type="entry name" value="ABC_membrane"/>
    <property type="match status" value="1"/>
</dbReference>
<dbReference type="FunFam" id="3.40.50.300:FF:001443">
    <property type="entry name" value="ABC transporter, ATP-binding protein"/>
    <property type="match status" value="1"/>
</dbReference>
<dbReference type="GO" id="GO:0140359">
    <property type="term" value="F:ABC-type transporter activity"/>
    <property type="evidence" value="ECO:0007669"/>
    <property type="project" value="InterPro"/>
</dbReference>
<dbReference type="InterPro" id="IPR027417">
    <property type="entry name" value="P-loop_NTPase"/>
</dbReference>
<keyword evidence="3" id="KW-0547">Nucleotide-binding</keyword>
<evidence type="ECO:0000256" key="5">
    <source>
        <dbReference type="ARBA" id="ARBA00022989"/>
    </source>
</evidence>
<keyword evidence="2 7" id="KW-0812">Transmembrane</keyword>
<dbReference type="SUPFAM" id="SSF52540">
    <property type="entry name" value="P-loop containing nucleoside triphosphate hydrolases"/>
    <property type="match status" value="1"/>
</dbReference>
<dbReference type="PROSITE" id="PS50893">
    <property type="entry name" value="ABC_TRANSPORTER_2"/>
    <property type="match status" value="1"/>
</dbReference>
<evidence type="ECO:0000256" key="7">
    <source>
        <dbReference type="SAM" id="Phobius"/>
    </source>
</evidence>